<dbReference type="Pfam" id="PF00953">
    <property type="entry name" value="Glycos_transf_4"/>
    <property type="match status" value="1"/>
</dbReference>
<keyword evidence="2" id="KW-1003">Cell membrane</keyword>
<feature type="transmembrane region" description="Helical" evidence="8">
    <location>
        <begin position="37"/>
        <end position="56"/>
    </location>
</feature>
<dbReference type="AlphaFoldDB" id="A0A8X8LDI2"/>
<keyword evidence="7" id="KW-0479">Metal-binding</keyword>
<evidence type="ECO:0000256" key="8">
    <source>
        <dbReference type="SAM" id="Phobius"/>
    </source>
</evidence>
<dbReference type="CDD" id="cd06854">
    <property type="entry name" value="GT_WbpL_WbcO_like"/>
    <property type="match status" value="1"/>
</dbReference>
<dbReference type="GO" id="GO:0016780">
    <property type="term" value="F:phosphotransferase activity, for other substituted phosphate groups"/>
    <property type="evidence" value="ECO:0007669"/>
    <property type="project" value="InterPro"/>
</dbReference>
<dbReference type="GO" id="GO:0009103">
    <property type="term" value="P:lipopolysaccharide biosynthetic process"/>
    <property type="evidence" value="ECO:0007669"/>
    <property type="project" value="TreeGrafter"/>
</dbReference>
<keyword evidence="5 8" id="KW-1133">Transmembrane helix</keyword>
<feature type="binding site" evidence="7">
    <location>
        <position position="128"/>
    </location>
    <ligand>
        <name>Mg(2+)</name>
        <dbReference type="ChEBI" id="CHEBI:18420"/>
    </ligand>
</feature>
<comment type="cofactor">
    <cofactor evidence="7">
        <name>Mg(2+)</name>
        <dbReference type="ChEBI" id="CHEBI:18420"/>
    </cofactor>
</comment>
<dbReference type="PANTHER" id="PTHR22926">
    <property type="entry name" value="PHOSPHO-N-ACETYLMURAMOYL-PENTAPEPTIDE-TRANSFERASE"/>
    <property type="match status" value="1"/>
</dbReference>
<keyword evidence="3" id="KW-0808">Transferase</keyword>
<accession>A0A8X8LDI2</accession>
<gene>
    <name evidence="9" type="ORF">SAMN05444410_106132</name>
</gene>
<sequence>MNLLIYLMLSFSCEIIYFQIAKKFNIIDKPNQRSSHTLITIRGGGVVFSAMLLIWYLQNQDFSYFIIGLMAISLISLWDDVSTLSNNKRIVVHVISVCLLLMDAKLSLKWYAYPAVFICIVGMINVYNFMDGINGLTALYSLINMVSLYWVNEYQALYIKSSIFLPVIASLIVFSFFNVRKVAKCFAGDVGSVSMAFIVSIFLINLICVTNSLLWGIFLGVYGIDSLFTICCRLLRKENIFQAHRSHFYQFLVNELGWKHVTVSSLYAGIQFLLNIIVVISYWKNLPFLAILGLFVILIIYIIFRLHLEGKHRLFAKY</sequence>
<feature type="transmembrane region" description="Helical" evidence="8">
    <location>
        <begin position="157"/>
        <end position="179"/>
    </location>
</feature>
<dbReference type="Proteomes" id="UP000198711">
    <property type="component" value="Unassembled WGS sequence"/>
</dbReference>
<dbReference type="GO" id="GO:0044038">
    <property type="term" value="P:cell wall macromolecule biosynthetic process"/>
    <property type="evidence" value="ECO:0007669"/>
    <property type="project" value="TreeGrafter"/>
</dbReference>
<evidence type="ECO:0000256" key="4">
    <source>
        <dbReference type="ARBA" id="ARBA00022692"/>
    </source>
</evidence>
<dbReference type="GO" id="GO:0071555">
    <property type="term" value="P:cell wall organization"/>
    <property type="evidence" value="ECO:0007669"/>
    <property type="project" value="TreeGrafter"/>
</dbReference>
<dbReference type="PANTHER" id="PTHR22926:SF3">
    <property type="entry name" value="UNDECAPRENYL-PHOSPHATE ALPHA-N-ACETYLGLUCOSAMINYL 1-PHOSPHATE TRANSFERASE"/>
    <property type="match status" value="1"/>
</dbReference>
<dbReference type="EMBL" id="FNNO01000006">
    <property type="protein sequence ID" value="SDW85196.1"/>
    <property type="molecule type" value="Genomic_DNA"/>
</dbReference>
<evidence type="ECO:0000256" key="5">
    <source>
        <dbReference type="ARBA" id="ARBA00022989"/>
    </source>
</evidence>
<feature type="transmembrane region" description="Helical" evidence="8">
    <location>
        <begin position="135"/>
        <end position="151"/>
    </location>
</feature>
<dbReference type="InterPro" id="IPR000715">
    <property type="entry name" value="Glycosyl_transferase_4"/>
</dbReference>
<reference evidence="9 10" key="1">
    <citation type="submission" date="2016-10" db="EMBL/GenBank/DDBJ databases">
        <authorList>
            <person name="Varghese N."/>
            <person name="Submissions S."/>
        </authorList>
    </citation>
    <scope>NUCLEOTIDE SEQUENCE [LARGE SCALE GENOMIC DNA]</scope>
    <source>
        <strain evidence="9 10">DSM 25353</strain>
    </source>
</reference>
<evidence type="ECO:0000313" key="9">
    <source>
        <dbReference type="EMBL" id="SDW85196.1"/>
    </source>
</evidence>
<feature type="transmembrane region" description="Helical" evidence="8">
    <location>
        <begin position="288"/>
        <end position="308"/>
    </location>
</feature>
<feature type="transmembrane region" description="Helical" evidence="8">
    <location>
        <begin position="186"/>
        <end position="207"/>
    </location>
</feature>
<evidence type="ECO:0000256" key="1">
    <source>
        <dbReference type="ARBA" id="ARBA00004651"/>
    </source>
</evidence>
<evidence type="ECO:0000256" key="2">
    <source>
        <dbReference type="ARBA" id="ARBA00022475"/>
    </source>
</evidence>
<organism evidence="9 10">
    <name type="scientific">Hydrobacter penzbergensis</name>
    <dbReference type="NCBI Taxonomy" id="1235997"/>
    <lineage>
        <taxon>Bacteria</taxon>
        <taxon>Pseudomonadati</taxon>
        <taxon>Bacteroidota</taxon>
        <taxon>Chitinophagia</taxon>
        <taxon>Chitinophagales</taxon>
        <taxon>Chitinophagaceae</taxon>
        <taxon>Hydrobacter</taxon>
    </lineage>
</organism>
<keyword evidence="10" id="KW-1185">Reference proteome</keyword>
<comment type="subcellular location">
    <subcellularLocation>
        <location evidence="1">Cell membrane</location>
        <topology evidence="1">Multi-pass membrane protein</topology>
    </subcellularLocation>
</comment>
<evidence type="ECO:0000256" key="3">
    <source>
        <dbReference type="ARBA" id="ARBA00022679"/>
    </source>
</evidence>
<evidence type="ECO:0000313" key="10">
    <source>
        <dbReference type="Proteomes" id="UP000198711"/>
    </source>
</evidence>
<dbReference type="RefSeq" id="WP_092723596.1">
    <property type="nucleotide sequence ID" value="NZ_FNNO01000006.1"/>
</dbReference>
<feature type="transmembrane region" description="Helical" evidence="8">
    <location>
        <begin position="112"/>
        <end position="130"/>
    </location>
</feature>
<proteinExistence type="predicted"/>
<comment type="caution">
    <text evidence="9">The sequence shown here is derived from an EMBL/GenBank/DDBJ whole genome shotgun (WGS) entry which is preliminary data.</text>
</comment>
<feature type="transmembrane region" description="Helical" evidence="8">
    <location>
        <begin position="256"/>
        <end position="282"/>
    </location>
</feature>
<name>A0A8X8LDI2_9BACT</name>
<keyword evidence="6 8" id="KW-0472">Membrane</keyword>
<evidence type="ECO:0000256" key="6">
    <source>
        <dbReference type="ARBA" id="ARBA00023136"/>
    </source>
</evidence>
<evidence type="ECO:0000256" key="7">
    <source>
        <dbReference type="PIRSR" id="PIRSR600715-1"/>
    </source>
</evidence>
<keyword evidence="7" id="KW-0460">Magnesium</keyword>
<dbReference type="GO" id="GO:0005886">
    <property type="term" value="C:plasma membrane"/>
    <property type="evidence" value="ECO:0007669"/>
    <property type="project" value="UniProtKB-SubCell"/>
</dbReference>
<feature type="binding site" evidence="7">
    <location>
        <position position="189"/>
    </location>
    <ligand>
        <name>Mg(2+)</name>
        <dbReference type="ChEBI" id="CHEBI:18420"/>
    </ligand>
</feature>
<protein>
    <submittedName>
        <fullName evidence="9">UDP-N-acetylmuramyl pentapeptide phosphotransferase/UDP-N-acetylglucosamine-1-phosphate transferase</fullName>
    </submittedName>
</protein>
<feature type="transmembrane region" description="Helical" evidence="8">
    <location>
        <begin position="213"/>
        <end position="235"/>
    </location>
</feature>
<dbReference type="GO" id="GO:0046872">
    <property type="term" value="F:metal ion binding"/>
    <property type="evidence" value="ECO:0007669"/>
    <property type="project" value="UniProtKB-KW"/>
</dbReference>
<feature type="transmembrane region" description="Helical" evidence="8">
    <location>
        <begin position="62"/>
        <end position="78"/>
    </location>
</feature>
<keyword evidence="4 8" id="KW-0812">Transmembrane</keyword>